<keyword evidence="3" id="KW-1185">Reference proteome</keyword>
<feature type="domain" description="MSP" evidence="1">
    <location>
        <begin position="5"/>
        <end position="116"/>
    </location>
</feature>
<protein>
    <submittedName>
        <fullName evidence="4">MSP domain-containing protein</fullName>
    </submittedName>
</protein>
<dbReference type="Gene3D" id="2.60.40.10">
    <property type="entry name" value="Immunoglobulins"/>
    <property type="match status" value="1"/>
</dbReference>
<dbReference type="InterPro" id="IPR051774">
    <property type="entry name" value="Sperm-specific_class_P"/>
</dbReference>
<dbReference type="InterPro" id="IPR008962">
    <property type="entry name" value="PapD-like_sf"/>
</dbReference>
<dbReference type="PANTHER" id="PTHR22947">
    <property type="entry name" value="MAJOR SPERM PROTEIN"/>
    <property type="match status" value="1"/>
</dbReference>
<evidence type="ECO:0000259" key="1">
    <source>
        <dbReference type="PROSITE" id="PS50202"/>
    </source>
</evidence>
<sequence length="116" mass="12538">MSTKALAVEPPTCPISAAGGRSEHLLINQAAARLAFKVKSTNNSNYRVNPNMGFIEVGGQIKMEITRIAGKPKADRLVILFDMVDAAETDYTKPFKPGALHTDLYGEFTVKLSAAE</sequence>
<dbReference type="Proteomes" id="UP000276776">
    <property type="component" value="Unassembled WGS sequence"/>
</dbReference>
<evidence type="ECO:0000313" key="4">
    <source>
        <dbReference type="WBParaSite" id="TCLT_0000288601-mRNA-1"/>
    </source>
</evidence>
<dbReference type="OMA" id="HKMINHT"/>
<dbReference type="InterPro" id="IPR000535">
    <property type="entry name" value="MSP_dom"/>
</dbReference>
<dbReference type="SUPFAM" id="SSF49354">
    <property type="entry name" value="PapD-like"/>
    <property type="match status" value="1"/>
</dbReference>
<dbReference type="EMBL" id="UYYF01000767">
    <property type="protein sequence ID" value="VDM99079.1"/>
    <property type="molecule type" value="Genomic_DNA"/>
</dbReference>
<gene>
    <name evidence="2" type="ORF">TCLT_LOCUS2887</name>
</gene>
<reference evidence="2 3" key="2">
    <citation type="submission" date="2018-11" db="EMBL/GenBank/DDBJ databases">
        <authorList>
            <consortium name="Pathogen Informatics"/>
        </authorList>
    </citation>
    <scope>NUCLEOTIDE SEQUENCE [LARGE SCALE GENOMIC DNA]</scope>
</reference>
<dbReference type="PROSITE" id="PS50202">
    <property type="entry name" value="MSP"/>
    <property type="match status" value="1"/>
</dbReference>
<evidence type="ECO:0000313" key="2">
    <source>
        <dbReference type="EMBL" id="VDM99079.1"/>
    </source>
</evidence>
<dbReference type="Pfam" id="PF00635">
    <property type="entry name" value="Motile_Sperm"/>
    <property type="match status" value="1"/>
</dbReference>
<organism evidence="4">
    <name type="scientific">Thelazia callipaeda</name>
    <name type="common">Oriental eyeworm</name>
    <name type="synonym">Parasitic nematode</name>
    <dbReference type="NCBI Taxonomy" id="103827"/>
    <lineage>
        <taxon>Eukaryota</taxon>
        <taxon>Metazoa</taxon>
        <taxon>Ecdysozoa</taxon>
        <taxon>Nematoda</taxon>
        <taxon>Chromadorea</taxon>
        <taxon>Rhabditida</taxon>
        <taxon>Spirurina</taxon>
        <taxon>Spiruromorpha</taxon>
        <taxon>Thelazioidea</taxon>
        <taxon>Thelaziidae</taxon>
        <taxon>Thelazia</taxon>
    </lineage>
</organism>
<name>A0A0N5CRN6_THECL</name>
<reference evidence="4" key="1">
    <citation type="submission" date="2017-02" db="UniProtKB">
        <authorList>
            <consortium name="WormBaseParasite"/>
        </authorList>
    </citation>
    <scope>IDENTIFICATION</scope>
</reference>
<accession>A0A0N5CRN6</accession>
<dbReference type="InterPro" id="IPR013783">
    <property type="entry name" value="Ig-like_fold"/>
</dbReference>
<proteinExistence type="predicted"/>
<evidence type="ECO:0000313" key="3">
    <source>
        <dbReference type="Proteomes" id="UP000276776"/>
    </source>
</evidence>
<dbReference type="PANTHER" id="PTHR22947:SF39">
    <property type="entry name" value="MSP DOMAIN-CONTAINING PROTEIN"/>
    <property type="match status" value="1"/>
</dbReference>
<dbReference type="AlphaFoldDB" id="A0A0N5CRN6"/>
<dbReference type="WBParaSite" id="TCLT_0000288601-mRNA-1">
    <property type="protein sequence ID" value="TCLT_0000288601-mRNA-1"/>
    <property type="gene ID" value="TCLT_0000288601"/>
</dbReference>
<dbReference type="OrthoDB" id="264603at2759"/>